<dbReference type="PANTHER" id="PTHR31280">
    <property type="entry name" value="PROTEIN UNC-13 HOMOLOG"/>
    <property type="match status" value="1"/>
</dbReference>
<sequence>MINSSSMDPFGELGVDISPSELRETAYEILVGACRSSASGKRLTYVSSSNSKERSQQPPQRSAASKVKKALGLKSKKKMKKSGGEDELDKKSVGELMRVQMRVSEQTDSRVRRGFLRLAAGQLGKRIESMVLPLELLQHFRSSDFASEREYEAWQRRNLKILEAGLLIHPHVPLDKSLTAPQRLRHILRAASDKPIDTSKHSESMLVLCNIVTSLACRSFDGSTSDICHWADGIPLNLHLYKILIESCFDVNDETSVVEELDDVLDQVKKTWGILGIDQMFHNLCFMWVLFRQYVATGETENDLLFAVDHIMVEVVEDVNLAHDPKYSKILTSTLKLILDWAEKRLGRYHEFFHRVNTDVMQSVLTIGVSAATVLVDISHEYGKKMKEGDVACSRVDAHIRQEREKLIASRKSSKNQQSHLPLLCILAQNVCDIAFNEKEIYSPILKRWHPHATSVAVATLHACYAKELKKFVSNINELNPEAIQVLLAAEKLEKDLVEMAVADSLDSEDGGKSTIQEMAPYEAQAVITNLVKSWIQTRLDRLREWVDRNLQQEHEAHGWILYLTEECGDYQAVGCYESSEQHIDLDLGTVKRESGGFLVPCTTFLAIQMATNMSESSYLASGQEELVEALQTLMYRASTKYSNWELMLPIRNVMFQKSSLTQSNGCWRMVENPLDPGHGHAGHNELAIRAKFTFELDDRGDCTEGGGVVAIEFWSGGAMEHKAEGWSRDDNMVKISEMNGTPPSPDSMAVSEDFKTRKAALQVRYSGRLDYEIALHLQQDWNPQVNKGRFAPSAVEVLRIVDETLEAFFLLPIPMHPVLLPELIGGLDKCLQKYIIKAKSGCGSRVSFIPSLPALTRCATGSKFRAFKRKDRSILGPGRKSQVSNRDGDDSFSVPRQCFRINTLYNIRKELEGLERRMVANLKNSGFAHDENAGNGNFSLSVASSMEGIRELSEAIAYKVVFHDLSYLLSDHLYLGEVSSSRIEPFLEELEQNLEIISVTVHDRIRTRVIIDVMKASFEGFLLVLLAGGPSRAFSMQDAQMIDEDFKALSDLFWSNGDGLPADVIDKVSAAVKGVLSLLETGTESLVEQLKHVTRGGDEVSVAKWRPPLPPTTGQWSANDPNTIVRVLCHRNDKIASKFLKKTFDLPKRT</sequence>
<feature type="domain" description="MHD1" evidence="2">
    <location>
        <begin position="484"/>
        <end position="853"/>
    </location>
</feature>
<organism evidence="4">
    <name type="scientific">Salvia splendens</name>
    <name type="common">Scarlet sage</name>
    <dbReference type="NCBI Taxonomy" id="180675"/>
    <lineage>
        <taxon>Eukaryota</taxon>
        <taxon>Viridiplantae</taxon>
        <taxon>Streptophyta</taxon>
        <taxon>Embryophyta</taxon>
        <taxon>Tracheophyta</taxon>
        <taxon>Spermatophyta</taxon>
        <taxon>Magnoliopsida</taxon>
        <taxon>eudicotyledons</taxon>
        <taxon>Gunneridae</taxon>
        <taxon>Pentapetalae</taxon>
        <taxon>asterids</taxon>
        <taxon>lamiids</taxon>
        <taxon>Lamiales</taxon>
        <taxon>Lamiaceae</taxon>
        <taxon>Nepetoideae</taxon>
        <taxon>Mentheae</taxon>
        <taxon>Salviinae</taxon>
        <taxon>Salvia</taxon>
        <taxon>Salvia subgen. Calosphace</taxon>
        <taxon>core Calosphace</taxon>
    </lineage>
</organism>
<dbReference type="InterPro" id="IPR057984">
    <property type="entry name" value="PATROL1_C"/>
</dbReference>
<reference evidence="4" key="1">
    <citation type="submission" date="2018-01" db="EMBL/GenBank/DDBJ databases">
        <authorList>
            <person name="Mao J.F."/>
        </authorList>
    </citation>
    <scope>NUCLEOTIDE SEQUENCE</scope>
    <source>
        <strain evidence="4">Huo1</strain>
        <tissue evidence="4">Leaf</tissue>
    </source>
</reference>
<feature type="domain" description="MHD2" evidence="3">
    <location>
        <begin position="981"/>
        <end position="1091"/>
    </location>
</feature>
<accession>A0A8X8W7J2</accession>
<evidence type="ECO:0000259" key="3">
    <source>
        <dbReference type="PROSITE" id="PS51259"/>
    </source>
</evidence>
<protein>
    <submittedName>
        <fullName evidence="4">Uncharacterized protein</fullName>
    </submittedName>
</protein>
<feature type="compositionally biased region" description="Polar residues" evidence="1">
    <location>
        <begin position="45"/>
        <end position="60"/>
    </location>
</feature>
<dbReference type="Proteomes" id="UP000298416">
    <property type="component" value="Unassembled WGS sequence"/>
</dbReference>
<feature type="compositionally biased region" description="Basic residues" evidence="1">
    <location>
        <begin position="66"/>
        <end position="81"/>
    </location>
</feature>
<dbReference type="PROSITE" id="PS51258">
    <property type="entry name" value="MHD1"/>
    <property type="match status" value="1"/>
</dbReference>
<dbReference type="EMBL" id="PNBA02000020">
    <property type="protein sequence ID" value="KAG6389041.1"/>
    <property type="molecule type" value="Genomic_DNA"/>
</dbReference>
<evidence type="ECO:0000313" key="5">
    <source>
        <dbReference type="Proteomes" id="UP000298416"/>
    </source>
</evidence>
<dbReference type="Pfam" id="PF25761">
    <property type="entry name" value="TPR_PATROL1"/>
    <property type="match status" value="1"/>
</dbReference>
<evidence type="ECO:0000256" key="1">
    <source>
        <dbReference type="SAM" id="MobiDB-lite"/>
    </source>
</evidence>
<feature type="region of interest" description="Disordered" evidence="1">
    <location>
        <begin position="39"/>
        <end position="90"/>
    </location>
</feature>
<dbReference type="InterPro" id="IPR014772">
    <property type="entry name" value="Munc13_dom-2"/>
</dbReference>
<proteinExistence type="predicted"/>
<name>A0A8X8W7J2_SALSN</name>
<dbReference type="InterPro" id="IPR014770">
    <property type="entry name" value="Munc13_1"/>
</dbReference>
<dbReference type="PANTHER" id="PTHR31280:SF16">
    <property type="entry name" value="GLS PROTEIN (DUF810)"/>
    <property type="match status" value="1"/>
</dbReference>
<dbReference type="PROSITE" id="PS51259">
    <property type="entry name" value="MHD2"/>
    <property type="match status" value="1"/>
</dbReference>
<comment type="caution">
    <text evidence="4">The sequence shown here is derived from an EMBL/GenBank/DDBJ whole genome shotgun (WGS) entry which is preliminary data.</text>
</comment>
<dbReference type="AlphaFoldDB" id="A0A8X8W7J2"/>
<evidence type="ECO:0000313" key="4">
    <source>
        <dbReference type="EMBL" id="KAG6389041.1"/>
    </source>
</evidence>
<gene>
    <name evidence="4" type="ORF">SASPL_150500</name>
</gene>
<evidence type="ECO:0000259" key="2">
    <source>
        <dbReference type="PROSITE" id="PS51258"/>
    </source>
</evidence>
<keyword evidence="5" id="KW-1185">Reference proteome</keyword>
<dbReference type="InterPro" id="IPR008528">
    <property type="entry name" value="unc-13_homologue"/>
</dbReference>
<reference evidence="4" key="2">
    <citation type="submission" date="2020-08" db="EMBL/GenBank/DDBJ databases">
        <title>Plant Genome Project.</title>
        <authorList>
            <person name="Zhang R.-G."/>
        </authorList>
    </citation>
    <scope>NUCLEOTIDE SEQUENCE</scope>
    <source>
        <strain evidence="4">Huo1</strain>
        <tissue evidence="4">Leaf</tissue>
    </source>
</reference>